<accession>A0A1W1BMN1</accession>
<dbReference type="AlphaFoldDB" id="A0A1W1BMN1"/>
<evidence type="ECO:0008006" key="2">
    <source>
        <dbReference type="Google" id="ProtNLM"/>
    </source>
</evidence>
<dbReference type="EMBL" id="FPHI01000008">
    <property type="protein sequence ID" value="SFV54794.1"/>
    <property type="molecule type" value="Genomic_DNA"/>
</dbReference>
<proteinExistence type="predicted"/>
<sequence length="105" mass="11084">MTKFTKLALAALLGMAVMTSTASADAAKGQKIYSKKLKKACGMTGAEFAKKHTQDEWTAIIDGDKLAAEITTICGENAKVKAKKLKHVGDFAKEFASDSGNVPSC</sequence>
<protein>
    <recommendedName>
        <fullName evidence="2">Cytochrome C</fullName>
    </recommendedName>
</protein>
<gene>
    <name evidence="1" type="ORF">MNB_SV-3-35</name>
</gene>
<evidence type="ECO:0000313" key="1">
    <source>
        <dbReference type="EMBL" id="SFV54794.1"/>
    </source>
</evidence>
<reference evidence="1" key="1">
    <citation type="submission" date="2016-10" db="EMBL/GenBank/DDBJ databases">
        <authorList>
            <person name="de Groot N.N."/>
        </authorList>
    </citation>
    <scope>NUCLEOTIDE SEQUENCE</scope>
</reference>
<name>A0A1W1BMN1_9ZZZZ</name>
<organism evidence="1">
    <name type="scientific">hydrothermal vent metagenome</name>
    <dbReference type="NCBI Taxonomy" id="652676"/>
    <lineage>
        <taxon>unclassified sequences</taxon>
        <taxon>metagenomes</taxon>
        <taxon>ecological metagenomes</taxon>
    </lineage>
</organism>